<organism evidence="6 7">
    <name type="scientific">Pristionchus mayeri</name>
    <dbReference type="NCBI Taxonomy" id="1317129"/>
    <lineage>
        <taxon>Eukaryota</taxon>
        <taxon>Metazoa</taxon>
        <taxon>Ecdysozoa</taxon>
        <taxon>Nematoda</taxon>
        <taxon>Chromadorea</taxon>
        <taxon>Rhabditida</taxon>
        <taxon>Rhabditina</taxon>
        <taxon>Diplogasteromorpha</taxon>
        <taxon>Diplogasteroidea</taxon>
        <taxon>Neodiplogasteridae</taxon>
        <taxon>Pristionchus</taxon>
    </lineage>
</organism>
<accession>A0AAN4ZHC6</accession>
<dbReference type="SMART" id="SM00386">
    <property type="entry name" value="HAT"/>
    <property type="match status" value="10"/>
</dbReference>
<keyword evidence="3" id="KW-0539">Nucleus</keyword>
<dbReference type="Proteomes" id="UP001328107">
    <property type="component" value="Unassembled WGS sequence"/>
</dbReference>
<dbReference type="EMBL" id="BTRK01000002">
    <property type="protein sequence ID" value="GMR37705.1"/>
    <property type="molecule type" value="Genomic_DNA"/>
</dbReference>
<feature type="region of interest" description="Disordered" evidence="4">
    <location>
        <begin position="709"/>
        <end position="750"/>
    </location>
</feature>
<evidence type="ECO:0000256" key="1">
    <source>
        <dbReference type="ARBA" id="ARBA00004123"/>
    </source>
</evidence>
<dbReference type="PANTHER" id="PTHR19980:SF0">
    <property type="entry name" value="CLEAVAGE STIMULATION FACTOR SUBUNIT 3"/>
    <property type="match status" value="1"/>
</dbReference>
<dbReference type="GO" id="GO:0005634">
    <property type="term" value="C:nucleus"/>
    <property type="evidence" value="ECO:0007669"/>
    <property type="project" value="UniProtKB-SubCell"/>
</dbReference>
<feature type="domain" description="Suppressor of forked" evidence="5">
    <location>
        <begin position="8"/>
        <end position="533"/>
    </location>
</feature>
<evidence type="ECO:0000256" key="2">
    <source>
        <dbReference type="ARBA" id="ARBA00022737"/>
    </source>
</evidence>
<evidence type="ECO:0000313" key="7">
    <source>
        <dbReference type="Proteomes" id="UP001328107"/>
    </source>
</evidence>
<comment type="caution">
    <text evidence="6">The sequence shown here is derived from an EMBL/GenBank/DDBJ whole genome shotgun (WGS) entry which is preliminary data.</text>
</comment>
<keyword evidence="2" id="KW-0677">Repeat</keyword>
<protein>
    <recommendedName>
        <fullName evidence="5">Suppressor of forked domain-containing protein</fullName>
    </recommendedName>
</protein>
<comment type="subcellular location">
    <subcellularLocation>
        <location evidence="1">Nucleus</location>
    </subcellularLocation>
</comment>
<dbReference type="Gene3D" id="1.25.40.1040">
    <property type="match status" value="1"/>
</dbReference>
<evidence type="ECO:0000256" key="4">
    <source>
        <dbReference type="SAM" id="MobiDB-lite"/>
    </source>
</evidence>
<dbReference type="FunFam" id="1.25.40.1040:FF:000002">
    <property type="entry name" value="Cleavage stimulation factor subunit 3"/>
    <property type="match status" value="1"/>
</dbReference>
<sequence>MASSSVVSPERRIELNAFDVDAWNLLLRENHARAIEQARPFYEKLVAQFPNAGRYWKAYIEHELRSKNFENVETLFSRCLIHVLNIDLWKCYVFYVRETKGHLPSFREKMARAYDFALDKVGLDLHAHTMYTDYISFLKGVPAVGQYAENQRITAVRKVYQRAIVTPMMNIDKIWDEYQAYEKSVNPTLAEKLISERNKDFQISRRIARQLEQLTRGINRQAVSVPSRGTIAEMKQVELWKKFIQWEKANPMDTEEYGAFARRVIYAFEQALLCLGYYPEIWYEASLFMQKAAQELEIKGDVKQATAMREEAIQLFERSIGGLMKESQLLYFAYADFQEERKLFDEVKSIYEKIFVIEHLDPTLAYIQLMKFIRRTEGVKASRGIFKKAREDERSKFHIYVAHALQEYYCSKDKDVAMRIFDLGLKKYGEEPEYCLAYVNFLTHLNEDNNTRVVFERILTGGALSNDRSGEIWDKYLEFESLVGDLASTLKVDGRRRDAALAVNKEAAETCTTLMLIDRYRFLNLVPCSHEQLRLMGYNKPLRQSGLGASSGSSASSSMGNGSSSMAGPSGGALPLRAGITVPAGPSSVMGGGASIEISGYPRPDTTQMVPFKPKRVAIGATHPVPGGVFPPPPTASYLLTLLPPPSSFDGPFVIVDALLAQLAKFDVNEPGWEPALMGETNGSMGRHKMEDIKKDMYQLLATTTDPKTALAAGDLKRKRGAESDDEDDKMDSSGTRDVFKRRMNQKQMD</sequence>
<keyword evidence="7" id="KW-1185">Reference proteome</keyword>
<evidence type="ECO:0000313" key="6">
    <source>
        <dbReference type="EMBL" id="GMR37705.1"/>
    </source>
</evidence>
<feature type="compositionally biased region" description="Basic residues" evidence="4">
    <location>
        <begin position="740"/>
        <end position="750"/>
    </location>
</feature>
<dbReference type="InterPro" id="IPR003107">
    <property type="entry name" value="HAT"/>
</dbReference>
<dbReference type="InterPro" id="IPR008847">
    <property type="entry name" value="Suf"/>
</dbReference>
<evidence type="ECO:0000256" key="3">
    <source>
        <dbReference type="ARBA" id="ARBA00023242"/>
    </source>
</evidence>
<dbReference type="GO" id="GO:0003729">
    <property type="term" value="F:mRNA binding"/>
    <property type="evidence" value="ECO:0007669"/>
    <property type="project" value="TreeGrafter"/>
</dbReference>
<dbReference type="Pfam" id="PF05843">
    <property type="entry name" value="Suf"/>
    <property type="match status" value="1"/>
</dbReference>
<evidence type="ECO:0000259" key="5">
    <source>
        <dbReference type="Pfam" id="PF05843"/>
    </source>
</evidence>
<gene>
    <name evidence="6" type="ORF">PMAYCL1PPCAC_07900</name>
</gene>
<dbReference type="InterPro" id="IPR011990">
    <property type="entry name" value="TPR-like_helical_dom_sf"/>
</dbReference>
<reference evidence="7" key="1">
    <citation type="submission" date="2022-10" db="EMBL/GenBank/DDBJ databases">
        <title>Genome assembly of Pristionchus species.</title>
        <authorList>
            <person name="Yoshida K."/>
            <person name="Sommer R.J."/>
        </authorList>
    </citation>
    <scope>NUCLEOTIDE SEQUENCE [LARGE SCALE GENOMIC DNA]</scope>
    <source>
        <strain evidence="7">RS5460</strain>
    </source>
</reference>
<dbReference type="InterPro" id="IPR045243">
    <property type="entry name" value="Rna14-like"/>
</dbReference>
<name>A0AAN4ZHC6_9BILA</name>
<dbReference type="PANTHER" id="PTHR19980">
    <property type="entry name" value="RNA CLEAVAGE STIMULATION FACTOR"/>
    <property type="match status" value="1"/>
</dbReference>
<dbReference type="GO" id="GO:0031124">
    <property type="term" value="P:mRNA 3'-end processing"/>
    <property type="evidence" value="ECO:0007669"/>
    <property type="project" value="InterPro"/>
</dbReference>
<dbReference type="SUPFAM" id="SSF48452">
    <property type="entry name" value="TPR-like"/>
    <property type="match status" value="1"/>
</dbReference>
<dbReference type="AlphaFoldDB" id="A0AAN4ZHC6"/>
<feature type="region of interest" description="Disordered" evidence="4">
    <location>
        <begin position="546"/>
        <end position="570"/>
    </location>
</feature>
<proteinExistence type="predicted"/>